<evidence type="ECO:0000256" key="5">
    <source>
        <dbReference type="ARBA" id="ARBA00022525"/>
    </source>
</evidence>
<dbReference type="Proteomes" id="UP000076964">
    <property type="component" value="Unassembled WGS sequence"/>
</dbReference>
<dbReference type="InterPro" id="IPR053927">
    <property type="entry name" value="FlgK_helical"/>
</dbReference>
<evidence type="ECO:0000256" key="6">
    <source>
        <dbReference type="ARBA" id="ARBA00023143"/>
    </source>
</evidence>
<dbReference type="PRINTS" id="PR01005">
    <property type="entry name" value="FLGHOOKAP1"/>
</dbReference>
<protein>
    <recommendedName>
        <fullName evidence="4">Flagellar hook-associated protein 1</fullName>
    </recommendedName>
</protein>
<dbReference type="STRING" id="1795632.TH606_01105"/>
<evidence type="ECO:0000313" key="10">
    <source>
        <dbReference type="EMBL" id="OAG28585.1"/>
    </source>
</evidence>
<dbReference type="PANTHER" id="PTHR30033:SF1">
    <property type="entry name" value="FLAGELLAR HOOK-ASSOCIATED PROTEIN 1"/>
    <property type="match status" value="1"/>
</dbReference>
<comment type="caution">
    <text evidence="10">The sequence shown here is derived from an EMBL/GenBank/DDBJ whole genome shotgun (WGS) entry which is preliminary data.</text>
</comment>
<feature type="coiled-coil region" evidence="7">
    <location>
        <begin position="166"/>
        <end position="217"/>
    </location>
</feature>
<keyword evidence="11" id="KW-1185">Reference proteome</keyword>
<dbReference type="InterPro" id="IPR010930">
    <property type="entry name" value="Flg_bb/hook_C_dom"/>
</dbReference>
<dbReference type="NCBIfam" id="TIGR02492">
    <property type="entry name" value="flgK_ends"/>
    <property type="match status" value="1"/>
</dbReference>
<proteinExistence type="inferred from homology"/>
<evidence type="ECO:0000256" key="7">
    <source>
        <dbReference type="SAM" id="Coils"/>
    </source>
</evidence>
<dbReference type="GO" id="GO:0005198">
    <property type="term" value="F:structural molecule activity"/>
    <property type="evidence" value="ECO:0007669"/>
    <property type="project" value="InterPro"/>
</dbReference>
<dbReference type="Pfam" id="PF06429">
    <property type="entry name" value="Flg_bbr_C"/>
    <property type="match status" value="1"/>
</dbReference>
<comment type="subcellular location">
    <subcellularLocation>
        <location evidence="1">Bacterial flagellum</location>
    </subcellularLocation>
    <subcellularLocation>
        <location evidence="2">Secreted</location>
    </subcellularLocation>
</comment>
<name>A0A177E9J8_9BACT</name>
<evidence type="ECO:0000259" key="9">
    <source>
        <dbReference type="Pfam" id="PF22638"/>
    </source>
</evidence>
<dbReference type="PANTHER" id="PTHR30033">
    <property type="entry name" value="FLAGELLAR HOOK-ASSOCIATED PROTEIN 1"/>
    <property type="match status" value="1"/>
</dbReference>
<evidence type="ECO:0000259" key="8">
    <source>
        <dbReference type="Pfam" id="PF06429"/>
    </source>
</evidence>
<dbReference type="GO" id="GO:0009424">
    <property type="term" value="C:bacterial-type flagellum hook"/>
    <property type="evidence" value="ECO:0007669"/>
    <property type="project" value="InterPro"/>
</dbReference>
<gene>
    <name evidence="10" type="ORF">TH606_01105</name>
</gene>
<dbReference type="GO" id="GO:0044780">
    <property type="term" value="P:bacterial-type flagellum assembly"/>
    <property type="evidence" value="ECO:0007669"/>
    <property type="project" value="InterPro"/>
</dbReference>
<dbReference type="GO" id="GO:0005576">
    <property type="term" value="C:extracellular region"/>
    <property type="evidence" value="ECO:0007669"/>
    <property type="project" value="UniProtKB-SubCell"/>
</dbReference>
<organism evidence="10 11">
    <name type="scientific">Thermodesulfatator autotrophicus</name>
    <dbReference type="NCBI Taxonomy" id="1795632"/>
    <lineage>
        <taxon>Bacteria</taxon>
        <taxon>Pseudomonadati</taxon>
        <taxon>Thermodesulfobacteriota</taxon>
        <taxon>Thermodesulfobacteria</taxon>
        <taxon>Thermodesulfobacteriales</taxon>
        <taxon>Thermodesulfatatoraceae</taxon>
        <taxon>Thermodesulfatator</taxon>
    </lineage>
</organism>
<dbReference type="SUPFAM" id="SSF64518">
    <property type="entry name" value="Phase 1 flagellin"/>
    <property type="match status" value="1"/>
</dbReference>
<reference evidence="10 11" key="1">
    <citation type="submission" date="2016-02" db="EMBL/GenBank/DDBJ databases">
        <title>Draft genome sequence of Thermodesulfatator sp. S606.</title>
        <authorList>
            <person name="Lai Q."/>
            <person name="Cao J."/>
            <person name="Dupont S."/>
            <person name="Shao Z."/>
            <person name="Jebbar M."/>
            <person name="Alain K."/>
        </authorList>
    </citation>
    <scope>NUCLEOTIDE SEQUENCE [LARGE SCALE GENOMIC DNA]</scope>
    <source>
        <strain evidence="10 11">S606</strain>
    </source>
</reference>
<evidence type="ECO:0000313" key="11">
    <source>
        <dbReference type="Proteomes" id="UP000076964"/>
    </source>
</evidence>
<dbReference type="EMBL" id="LSFI01000003">
    <property type="protein sequence ID" value="OAG28585.1"/>
    <property type="molecule type" value="Genomic_DNA"/>
</dbReference>
<keyword evidence="6" id="KW-0975">Bacterial flagellum</keyword>
<dbReference type="RefSeq" id="WP_068540740.1">
    <property type="nucleotide sequence ID" value="NZ_LSFI01000003.1"/>
</dbReference>
<evidence type="ECO:0000256" key="3">
    <source>
        <dbReference type="ARBA" id="ARBA00009677"/>
    </source>
</evidence>
<comment type="similarity">
    <text evidence="3">Belongs to the flagella basal body rod proteins family.</text>
</comment>
<dbReference type="OrthoDB" id="9802553at2"/>
<evidence type="ECO:0000256" key="4">
    <source>
        <dbReference type="ARBA" id="ARBA00016244"/>
    </source>
</evidence>
<dbReference type="InterPro" id="IPR002371">
    <property type="entry name" value="FlgK"/>
</dbReference>
<dbReference type="Pfam" id="PF22638">
    <property type="entry name" value="FlgK_D1"/>
    <property type="match status" value="1"/>
</dbReference>
<feature type="domain" description="Flagellar basal-body/hook protein C-terminal" evidence="8">
    <location>
        <begin position="1222"/>
        <end position="1260"/>
    </location>
</feature>
<evidence type="ECO:0000256" key="2">
    <source>
        <dbReference type="ARBA" id="ARBA00004613"/>
    </source>
</evidence>
<sequence length="1263" mass="139402">MAGLYSALNIAKNSLLAFQTGVHVTGHNVANVDTEGYSRQKVVNAPYPPTPGPAGPMGSGVKVEQIKRYFDAFLEANLNLKRSDLGLLSAEETGLDLIQGLFNEANPLGLSKMLDDFFTAWQGLSNRAEGIPERRVVIEKGQVLAEAISDKYQGIVDLEQNVRLKLRDVVNEINDLAKQIAEINRQITAAESGLHQANDLRDQRDKLVARLSELAQVRYFENSQGAYAVILGNGYNLVDIDSYWHLELYGNEVYWFGHSGEKVRLTSEEVSQGKLGGWLRIVEQISNDWNYEYVISERNVFTPDGKLVKENTTWKELGLTGGVNITFSGTDHFGEEITGSYSTTDDTQTVRDFLNAIEKAYHYKVQAYLTEDGRLVVKDAVQGGGKLTFEITSGPLAFGRFDDEAANHRVEELNLTGKFQLFAKELIRAVNEIHTQGVGLKFYEGELEGTFQSDGSLKSLPFFQDIKGDGSLFVWLKDPAGKITPVKVDFALPSTATLDDVAGQINDAFKRLGFNPDTSVKALVRGGRLVFQAQEGFGFAFSNDTSGILAATGINVFFTGFDAGSIGLNEKLSVNPEYLAAARLDREAWRSETNLFSEFRSKLPVSSWTSPVSEGDYKLFLRFYDASGKSLNQNFLVAYNLASSEADINNLKTQIESFLANNYLEDFQVETFRLNGNEWGLKIFSSFEDRLEEVRLALNNEFSLGATIEDQVWVDVRADDTLKDVMARLDRVAGLRAYVDPDDYLVLRLDPNSYKNYASFELGLEDPENKGSLLKEFKNLGLYVPQFNQATGKSIFSGLEPLLKPTQYVADIGSLDPSSLGFSGSLTVSFFDASGQEIAGSSFSVSGGSLSDVVATLDARSELKAYIDNGEVVITLENPPSGTAYFVLEEDNEAASWGHIYLNGGSFDLSFKIGTIENWLFDEKVKPIDVDPENEVSDPFRIAISSDEGLIQLIKKYNAPENARYGLLAEIDTAGRLVVKTSGLYDTRSFVITDGGVKEAFAENITANKFDPDENNWYFLTDSPVGLNDSFDAQSITISYLKPDGTTLSTETISLNSGDTLEDFLKKLNKDSDTDTEFIDSDNDGVPDFSAGLDASGRLYLRINDPDLDNDGQADWVSFKMESSLTDPEGNLVAYLGRKSYTQTRSLIDDLQGFSPQPGDNRNALRLSALSDARRENLGEASISDYYTAIVGEVGIATKTVKNSKTFMEDLINQLNIMRDSISGVSLDEEMANLIKYQQAFSASAKILTVADEMLDTLIQSKR</sequence>
<dbReference type="AlphaFoldDB" id="A0A177E9J8"/>
<evidence type="ECO:0000256" key="1">
    <source>
        <dbReference type="ARBA" id="ARBA00004365"/>
    </source>
</evidence>
<accession>A0A177E9J8</accession>
<keyword evidence="7" id="KW-0175">Coiled coil</keyword>
<keyword evidence="5" id="KW-0964">Secreted</keyword>
<feature type="domain" description="Flagellar hook-associated protein FlgK helical" evidence="9">
    <location>
        <begin position="98"/>
        <end position="285"/>
    </location>
</feature>